<evidence type="ECO:0000313" key="2">
    <source>
        <dbReference type="EMBL" id="MBW0514033.1"/>
    </source>
</evidence>
<feature type="compositionally biased region" description="Polar residues" evidence="1">
    <location>
        <begin position="281"/>
        <end position="290"/>
    </location>
</feature>
<dbReference type="EMBL" id="AVOT02023778">
    <property type="protein sequence ID" value="MBW0514033.1"/>
    <property type="molecule type" value="Genomic_DNA"/>
</dbReference>
<name>A0A9Q3E7Z8_9BASI</name>
<accession>A0A9Q3E7Z8</accession>
<evidence type="ECO:0000256" key="1">
    <source>
        <dbReference type="SAM" id="MobiDB-lite"/>
    </source>
</evidence>
<protein>
    <submittedName>
        <fullName evidence="2">Uncharacterized protein</fullName>
    </submittedName>
</protein>
<dbReference type="AlphaFoldDB" id="A0A9Q3E7Z8"/>
<reference evidence="2" key="1">
    <citation type="submission" date="2021-03" db="EMBL/GenBank/DDBJ databases">
        <title>Draft genome sequence of rust myrtle Austropuccinia psidii MF-1, a brazilian biotype.</title>
        <authorList>
            <person name="Quecine M.C."/>
            <person name="Pachon D.M.R."/>
            <person name="Bonatelli M.L."/>
            <person name="Correr F.H."/>
            <person name="Franceschini L.M."/>
            <person name="Leite T.F."/>
            <person name="Margarido G.R.A."/>
            <person name="Almeida C.A."/>
            <person name="Ferrarezi J.A."/>
            <person name="Labate C.A."/>
        </authorList>
    </citation>
    <scope>NUCLEOTIDE SEQUENCE</scope>
    <source>
        <strain evidence="2">MF-1</strain>
    </source>
</reference>
<sequence>MNYPSFVSPFSRPGFGILNNNASFSQEGTLQYEAEQSIYLNENQYHQPHAHNPEGFFDASITDLSPYGPTEQSVYVKDVTHPGSNTRNEALFQLPASPEPTQTIMQDGDCGSQLSATQSPHKGRGDWNPPFVESDFANLCTYLENPENYNDLFGNSKKQSWGKKKHTRAQAFKRFVMYLNVNHEGGTLELSGRNLQQRWRMYKRKFMDTAQWLNHTGTGISNGLCGSLQGEIDSRCPCFDRMVVIFGNKQNVAGHNVYDTSMVMDGKDEEGDLDVHDNVSHCGSDSNDNGSVKAKDKEPTGTRSKKQKRHHHSDESEENSEQDN</sequence>
<feature type="compositionally biased region" description="Acidic residues" evidence="1">
    <location>
        <begin position="315"/>
        <end position="324"/>
    </location>
</feature>
<dbReference type="OrthoDB" id="126000at2759"/>
<dbReference type="PANTHER" id="PTHR33246">
    <property type="entry name" value="CCHC-TYPE DOMAIN-CONTAINING PROTEIN"/>
    <property type="match status" value="1"/>
</dbReference>
<proteinExistence type="predicted"/>
<feature type="region of interest" description="Disordered" evidence="1">
    <location>
        <begin position="268"/>
        <end position="324"/>
    </location>
</feature>
<organism evidence="2 3">
    <name type="scientific">Austropuccinia psidii MF-1</name>
    <dbReference type="NCBI Taxonomy" id="1389203"/>
    <lineage>
        <taxon>Eukaryota</taxon>
        <taxon>Fungi</taxon>
        <taxon>Dikarya</taxon>
        <taxon>Basidiomycota</taxon>
        <taxon>Pucciniomycotina</taxon>
        <taxon>Pucciniomycetes</taxon>
        <taxon>Pucciniales</taxon>
        <taxon>Sphaerophragmiaceae</taxon>
        <taxon>Austropuccinia</taxon>
    </lineage>
</organism>
<keyword evidence="3" id="KW-1185">Reference proteome</keyword>
<comment type="caution">
    <text evidence="2">The sequence shown here is derived from an EMBL/GenBank/DDBJ whole genome shotgun (WGS) entry which is preliminary data.</text>
</comment>
<evidence type="ECO:0000313" key="3">
    <source>
        <dbReference type="Proteomes" id="UP000765509"/>
    </source>
</evidence>
<dbReference type="PANTHER" id="PTHR33246:SF51">
    <property type="entry name" value="MYB_SANT-LIKE DOMAIN-CONTAINING PROTEIN"/>
    <property type="match status" value="1"/>
</dbReference>
<gene>
    <name evidence="2" type="ORF">O181_053748</name>
</gene>
<dbReference type="Proteomes" id="UP000765509">
    <property type="component" value="Unassembled WGS sequence"/>
</dbReference>